<evidence type="ECO:0000259" key="17">
    <source>
        <dbReference type="Pfam" id="PF02233"/>
    </source>
</evidence>
<dbReference type="RefSeq" id="WP_011820616.1">
    <property type="nucleotide sequence ID" value="NC_008817.1"/>
</dbReference>
<feature type="transmembrane region" description="Helical" evidence="16">
    <location>
        <begin position="95"/>
        <end position="118"/>
    </location>
</feature>
<feature type="domain" description="NADP transhydrogenase beta-like" evidence="17">
    <location>
        <begin position="11"/>
        <end position="468"/>
    </location>
</feature>
<evidence type="ECO:0000313" key="19">
    <source>
        <dbReference type="Proteomes" id="UP000001589"/>
    </source>
</evidence>
<evidence type="ECO:0000256" key="16">
    <source>
        <dbReference type="SAM" id="Phobius"/>
    </source>
</evidence>
<dbReference type="InterPro" id="IPR029035">
    <property type="entry name" value="DHS-like_NAD/FAD-binding_dom"/>
</dbReference>
<keyword evidence="11 16" id="KW-1133">Transmembrane helix</keyword>
<evidence type="ECO:0000256" key="14">
    <source>
        <dbReference type="ARBA" id="ARBA00048202"/>
    </source>
</evidence>
<protein>
    <recommendedName>
        <fullName evidence="5 15">NAD(P) transhydrogenase subunit beta</fullName>
        <ecNumber evidence="4 15">7.1.1.1</ecNumber>
    </recommendedName>
    <alternativeName>
        <fullName evidence="15">Nicotinamide nucleotide transhydrogenase subunit beta</fullName>
    </alternativeName>
</protein>
<dbReference type="SUPFAM" id="SSF52467">
    <property type="entry name" value="DHS-like NAD/FAD-binding domain"/>
    <property type="match status" value="1"/>
</dbReference>
<dbReference type="Proteomes" id="UP000001589">
    <property type="component" value="Chromosome"/>
</dbReference>
<dbReference type="GO" id="GO:0050661">
    <property type="term" value="F:NADP binding"/>
    <property type="evidence" value="ECO:0007669"/>
    <property type="project" value="InterPro"/>
</dbReference>
<reference evidence="18 19" key="1">
    <citation type="journal article" date="2007" name="PLoS Genet.">
        <title>Patterns and implications of gene gain and loss in the evolution of Prochlorococcus.</title>
        <authorList>
            <person name="Kettler G.C."/>
            <person name="Martiny A.C."/>
            <person name="Huang K."/>
            <person name="Zucker J."/>
            <person name="Coleman M.L."/>
            <person name="Rodrigue S."/>
            <person name="Chen F."/>
            <person name="Lapidus A."/>
            <person name="Ferriera S."/>
            <person name="Johnson J."/>
            <person name="Steglich C."/>
            <person name="Church G.M."/>
            <person name="Richardson P."/>
            <person name="Chisholm S.W."/>
        </authorList>
    </citation>
    <scope>NUCLEOTIDE SEQUENCE [LARGE SCALE GENOMIC DNA]</scope>
    <source>
        <strain evidence="18 19">MIT 9515</strain>
    </source>
</reference>
<comment type="subcellular location">
    <subcellularLocation>
        <location evidence="2">Cell inner membrane</location>
        <topology evidence="2">Multi-pass membrane protein</topology>
    </subcellularLocation>
</comment>
<keyword evidence="7 15" id="KW-0997">Cell inner membrane</keyword>
<evidence type="ECO:0000256" key="8">
    <source>
        <dbReference type="ARBA" id="ARBA00022692"/>
    </source>
</evidence>
<dbReference type="PANTHER" id="PTHR44758:SF1">
    <property type="entry name" value="NAD(P) TRANSHYDROGENASE SUBUNIT BETA"/>
    <property type="match status" value="1"/>
</dbReference>
<dbReference type="Pfam" id="PF02233">
    <property type="entry name" value="PNTB"/>
    <property type="match status" value="1"/>
</dbReference>
<evidence type="ECO:0000256" key="6">
    <source>
        <dbReference type="ARBA" id="ARBA00022475"/>
    </source>
</evidence>
<evidence type="ECO:0000256" key="10">
    <source>
        <dbReference type="ARBA" id="ARBA00022967"/>
    </source>
</evidence>
<dbReference type="EMBL" id="CP000552">
    <property type="protein sequence ID" value="ABM72517.1"/>
    <property type="molecule type" value="Genomic_DNA"/>
</dbReference>
<dbReference type="GeneID" id="60201641"/>
<gene>
    <name evidence="18" type="primary">pntB</name>
    <name evidence="18" type="ordered locus">P9515_13101</name>
</gene>
<organism evidence="18 19">
    <name type="scientific">Prochlorococcus marinus (strain MIT 9515)</name>
    <dbReference type="NCBI Taxonomy" id="167542"/>
    <lineage>
        <taxon>Bacteria</taxon>
        <taxon>Bacillati</taxon>
        <taxon>Cyanobacteriota</taxon>
        <taxon>Cyanophyceae</taxon>
        <taxon>Synechococcales</taxon>
        <taxon>Prochlorococcaceae</taxon>
        <taxon>Prochlorococcus</taxon>
    </lineage>
</organism>
<keyword evidence="12 15" id="KW-0520">NAD</keyword>
<evidence type="ECO:0000313" key="18">
    <source>
        <dbReference type="EMBL" id="ABM72517.1"/>
    </source>
</evidence>
<feature type="transmembrane region" description="Helical" evidence="16">
    <location>
        <begin position="174"/>
        <end position="192"/>
    </location>
</feature>
<dbReference type="OrthoDB" id="9763786at2"/>
<dbReference type="AlphaFoldDB" id="A2BXK6"/>
<dbReference type="PANTHER" id="PTHR44758">
    <property type="entry name" value="NAD(P) TRANSHYDROGENASE SUBUNIT BETA"/>
    <property type="match status" value="1"/>
</dbReference>
<keyword evidence="18" id="KW-0560">Oxidoreductase</keyword>
<dbReference type="eggNOG" id="COG1282">
    <property type="taxonomic scope" value="Bacteria"/>
</dbReference>
<keyword evidence="10 15" id="KW-1278">Translocase</keyword>
<evidence type="ECO:0000256" key="2">
    <source>
        <dbReference type="ARBA" id="ARBA00004429"/>
    </source>
</evidence>
<dbReference type="GO" id="GO:0016491">
    <property type="term" value="F:oxidoreductase activity"/>
    <property type="evidence" value="ECO:0007669"/>
    <property type="project" value="UniProtKB-KW"/>
</dbReference>
<name>A2BXK6_PROM5</name>
<feature type="transmembrane region" description="Helical" evidence="16">
    <location>
        <begin position="35"/>
        <end position="56"/>
    </location>
</feature>
<dbReference type="GO" id="GO:0008750">
    <property type="term" value="F:proton-translocating NAD(P)+ transhydrogenase activity"/>
    <property type="evidence" value="ECO:0007669"/>
    <property type="project" value="UniProtKB-EC"/>
</dbReference>
<feature type="transmembrane region" description="Helical" evidence="16">
    <location>
        <begin position="130"/>
        <end position="153"/>
    </location>
</feature>
<keyword evidence="8 16" id="KW-0812">Transmembrane</keyword>
<evidence type="ECO:0000256" key="7">
    <source>
        <dbReference type="ARBA" id="ARBA00022519"/>
    </source>
</evidence>
<accession>A2BXK6</accession>
<evidence type="ECO:0000256" key="15">
    <source>
        <dbReference type="PIRNR" id="PIRNR000204"/>
    </source>
</evidence>
<evidence type="ECO:0000256" key="1">
    <source>
        <dbReference type="ARBA" id="ARBA00003943"/>
    </source>
</evidence>
<keyword evidence="6 15" id="KW-1003">Cell membrane</keyword>
<evidence type="ECO:0000256" key="13">
    <source>
        <dbReference type="ARBA" id="ARBA00023136"/>
    </source>
</evidence>
<evidence type="ECO:0000256" key="4">
    <source>
        <dbReference type="ARBA" id="ARBA00012943"/>
    </source>
</evidence>
<comment type="function">
    <text evidence="1 15">The transhydrogenation between NADH and NADP is coupled to respiration and ATP hydrolysis and functions as a proton pump across the membrane.</text>
</comment>
<evidence type="ECO:0000256" key="12">
    <source>
        <dbReference type="ARBA" id="ARBA00023027"/>
    </source>
</evidence>
<dbReference type="GO" id="GO:0005886">
    <property type="term" value="C:plasma membrane"/>
    <property type="evidence" value="ECO:0007669"/>
    <property type="project" value="UniProtKB-SubCell"/>
</dbReference>
<comment type="catalytic activity">
    <reaction evidence="14 15">
        <text>NAD(+) + NADPH + H(+)(in) = NADH + NADP(+) + H(+)(out)</text>
        <dbReference type="Rhea" id="RHEA:47992"/>
        <dbReference type="ChEBI" id="CHEBI:15378"/>
        <dbReference type="ChEBI" id="CHEBI:57540"/>
        <dbReference type="ChEBI" id="CHEBI:57783"/>
        <dbReference type="ChEBI" id="CHEBI:57945"/>
        <dbReference type="ChEBI" id="CHEBI:58349"/>
        <dbReference type="EC" id="7.1.1.1"/>
    </reaction>
</comment>
<keyword evidence="13 15" id="KW-0472">Membrane</keyword>
<dbReference type="EC" id="7.1.1.1" evidence="4 15"/>
<feature type="transmembrane region" description="Helical" evidence="16">
    <location>
        <begin position="223"/>
        <end position="242"/>
    </location>
</feature>
<evidence type="ECO:0000256" key="11">
    <source>
        <dbReference type="ARBA" id="ARBA00022989"/>
    </source>
</evidence>
<feature type="transmembrane region" description="Helical" evidence="16">
    <location>
        <begin position="6"/>
        <end position="23"/>
    </location>
</feature>
<keyword evidence="9 15" id="KW-0521">NADP</keyword>
<dbReference type="STRING" id="167542.P9515_13101"/>
<dbReference type="Gene3D" id="3.40.50.1220">
    <property type="entry name" value="TPP-binding domain"/>
    <property type="match status" value="1"/>
</dbReference>
<evidence type="ECO:0000256" key="9">
    <source>
        <dbReference type="ARBA" id="ARBA00022857"/>
    </source>
</evidence>
<sequence length="478" mass="50469">MNLPDIIKFVIDLLAVLLLALGIKGLSKVRSAREANILAAFAMFLSVVGLLSYYLGTSGIPAQSWIWIIVGSLVGSLFGTLLAKKVPMTSMPETVALFNGFGGMSSLLVAIGAFLFPFNELAKAGSLEPFINNVSISVSIFVGAITFSGSIVAMAKLQGWLSTPRWTQVKARHFVNIVFGVTSFVAFIYLISGNISSIWLLVIASTLLGIGVTLPIGGADMPVVISLLNSYSGIAAAAAGFVVDSQLLIVAGAMVGAAGLILTQVMCKGMNRSLISVLFGGTLSQQSISSSGSSEYTNITSCSVEECALTLEAANRVIVVPGYGLAVAQAQHTLREVTKKLEQNGIEVVYAIHPVAGRMPGHMNVLLAEADVPYEQLKEMDIVNPEFPATDVVLVLGANDVVNPQAKNDKSSPLYGMPVLDVQEARTVFVIKRGMSAGYSGIKNDLFDLPNTSMVFGDAKKVLSELISELKDLGVGDK</sequence>
<evidence type="ECO:0000256" key="5">
    <source>
        <dbReference type="ARBA" id="ARBA00014581"/>
    </source>
</evidence>
<dbReference type="PIRSF" id="PIRSF000204">
    <property type="entry name" value="PNTB"/>
    <property type="match status" value="1"/>
</dbReference>
<feature type="transmembrane region" description="Helical" evidence="16">
    <location>
        <begin position="198"/>
        <end position="216"/>
    </location>
</feature>
<dbReference type="KEGG" id="pmc:P9515_13101"/>
<dbReference type="InterPro" id="IPR034300">
    <property type="entry name" value="PNTB-like"/>
</dbReference>
<comment type="similarity">
    <text evidence="3 15">Belongs to the PNT beta subunit family.</text>
</comment>
<dbReference type="InterPro" id="IPR012136">
    <property type="entry name" value="NADH_DH_b"/>
</dbReference>
<feature type="transmembrane region" description="Helical" evidence="16">
    <location>
        <begin position="248"/>
        <end position="267"/>
    </location>
</feature>
<dbReference type="HOGENOM" id="CLU_007866_4_0_3"/>
<evidence type="ECO:0000256" key="3">
    <source>
        <dbReference type="ARBA" id="ARBA00007919"/>
    </source>
</evidence>
<proteinExistence type="inferred from homology"/>
<feature type="transmembrane region" description="Helical" evidence="16">
    <location>
        <begin position="62"/>
        <end position="83"/>
    </location>
</feature>